<dbReference type="GO" id="GO:0051083">
    <property type="term" value="P:'de novo' cotranslational protein folding"/>
    <property type="evidence" value="ECO:0007669"/>
    <property type="project" value="TreeGrafter"/>
</dbReference>
<evidence type="ECO:0000256" key="5">
    <source>
        <dbReference type="ARBA" id="ARBA00022618"/>
    </source>
</evidence>
<dbReference type="GO" id="GO:0051301">
    <property type="term" value="P:cell division"/>
    <property type="evidence" value="ECO:0007669"/>
    <property type="project" value="UniProtKB-KW"/>
</dbReference>
<comment type="catalytic activity">
    <reaction evidence="1 12 13">
        <text>[protein]-peptidylproline (omega=180) = [protein]-peptidylproline (omega=0)</text>
        <dbReference type="Rhea" id="RHEA:16237"/>
        <dbReference type="Rhea" id="RHEA-COMP:10747"/>
        <dbReference type="Rhea" id="RHEA-COMP:10748"/>
        <dbReference type="ChEBI" id="CHEBI:83833"/>
        <dbReference type="ChEBI" id="CHEBI:83834"/>
        <dbReference type="EC" id="5.2.1.8"/>
    </reaction>
</comment>
<dbReference type="RefSeq" id="WP_072892950.1">
    <property type="nucleotide sequence ID" value="NZ_FQVM01000004.1"/>
</dbReference>
<protein>
    <recommendedName>
        <fullName evidence="4 12">Trigger factor</fullName>
        <shortName evidence="12">TF</shortName>
        <ecNumber evidence="3 12">5.2.1.8</ecNumber>
    </recommendedName>
    <alternativeName>
        <fullName evidence="11 12">PPIase</fullName>
    </alternativeName>
</protein>
<proteinExistence type="inferred from homology"/>
<dbReference type="InterPro" id="IPR008881">
    <property type="entry name" value="Trigger_fac_ribosome-bd_bac"/>
</dbReference>
<dbReference type="AlphaFoldDB" id="A0A1M4U2U0"/>
<organism evidence="16 17">
    <name type="scientific">Clostridium fallax</name>
    <dbReference type="NCBI Taxonomy" id="1533"/>
    <lineage>
        <taxon>Bacteria</taxon>
        <taxon>Bacillati</taxon>
        <taxon>Bacillota</taxon>
        <taxon>Clostridia</taxon>
        <taxon>Eubacteriales</taxon>
        <taxon>Clostridiaceae</taxon>
        <taxon>Clostridium</taxon>
    </lineage>
</organism>
<dbReference type="GO" id="GO:0043022">
    <property type="term" value="F:ribosome binding"/>
    <property type="evidence" value="ECO:0007669"/>
    <property type="project" value="TreeGrafter"/>
</dbReference>
<dbReference type="GO" id="GO:0003755">
    <property type="term" value="F:peptidyl-prolyl cis-trans isomerase activity"/>
    <property type="evidence" value="ECO:0007669"/>
    <property type="project" value="UniProtKB-UniRule"/>
</dbReference>
<dbReference type="Gene3D" id="3.30.70.1050">
    <property type="entry name" value="Trigger factor ribosome-binding domain"/>
    <property type="match status" value="1"/>
</dbReference>
<evidence type="ECO:0000313" key="16">
    <source>
        <dbReference type="EMBL" id="SHE51099.1"/>
    </source>
</evidence>
<dbReference type="InterPro" id="IPR046357">
    <property type="entry name" value="PPIase_dom_sf"/>
</dbReference>
<gene>
    <name evidence="12" type="primary">tig</name>
    <name evidence="16" type="ORF">SAMN05443638_1049</name>
</gene>
<dbReference type="Gene3D" id="3.10.50.40">
    <property type="match status" value="1"/>
</dbReference>
<dbReference type="PANTHER" id="PTHR30560">
    <property type="entry name" value="TRIGGER FACTOR CHAPERONE AND PEPTIDYL-PROLYL CIS/TRANS ISOMERASE"/>
    <property type="match status" value="1"/>
</dbReference>
<comment type="similarity">
    <text evidence="2 12 14">Belongs to the FKBP-type PPIase family. Tig subfamily.</text>
</comment>
<name>A0A1M4U2U0_9CLOT</name>
<dbReference type="InterPro" id="IPR037041">
    <property type="entry name" value="Trigger_fac_C_sf"/>
</dbReference>
<dbReference type="InterPro" id="IPR001179">
    <property type="entry name" value="PPIase_FKBP_dom"/>
</dbReference>
<evidence type="ECO:0000256" key="14">
    <source>
        <dbReference type="RuleBase" id="RU003914"/>
    </source>
</evidence>
<evidence type="ECO:0000256" key="2">
    <source>
        <dbReference type="ARBA" id="ARBA00005464"/>
    </source>
</evidence>
<keyword evidence="17" id="KW-1185">Reference proteome</keyword>
<evidence type="ECO:0000256" key="6">
    <source>
        <dbReference type="ARBA" id="ARBA00023110"/>
    </source>
</evidence>
<evidence type="ECO:0000256" key="8">
    <source>
        <dbReference type="ARBA" id="ARBA00023235"/>
    </source>
</evidence>
<dbReference type="Pfam" id="PF05698">
    <property type="entry name" value="Trigger_C"/>
    <property type="match status" value="1"/>
</dbReference>
<keyword evidence="5 12" id="KW-0132">Cell division</keyword>
<dbReference type="InterPro" id="IPR008880">
    <property type="entry name" value="Trigger_fac_C"/>
</dbReference>
<dbReference type="STRING" id="1533.SAMN05443638_1049"/>
<evidence type="ECO:0000256" key="12">
    <source>
        <dbReference type="HAMAP-Rule" id="MF_00303"/>
    </source>
</evidence>
<dbReference type="EC" id="5.2.1.8" evidence="3 12"/>
<dbReference type="GO" id="GO:0015031">
    <property type="term" value="P:protein transport"/>
    <property type="evidence" value="ECO:0007669"/>
    <property type="project" value="UniProtKB-UniRule"/>
</dbReference>
<dbReference type="EMBL" id="FQVM01000004">
    <property type="protein sequence ID" value="SHE51099.1"/>
    <property type="molecule type" value="Genomic_DNA"/>
</dbReference>
<keyword evidence="9 12" id="KW-0131">Cell cycle</keyword>
<dbReference type="Gene3D" id="1.10.3120.10">
    <property type="entry name" value="Trigger factor, C-terminal domain"/>
    <property type="match status" value="1"/>
</dbReference>
<keyword evidence="8 12" id="KW-0413">Isomerase</keyword>
<keyword evidence="7 12" id="KW-0143">Chaperone</keyword>
<dbReference type="Pfam" id="PF05697">
    <property type="entry name" value="Trigger_N"/>
    <property type="match status" value="1"/>
</dbReference>
<keyword evidence="6 12" id="KW-0697">Rotamase</keyword>
<dbReference type="SUPFAM" id="SSF102735">
    <property type="entry name" value="Trigger factor ribosome-binding domain"/>
    <property type="match status" value="1"/>
</dbReference>
<comment type="domain">
    <text evidence="12">Consists of 3 domains; the N-terminus binds the ribosome, the middle domain has PPIase activity, while the C-terminus has intrinsic chaperone activity on its own.</text>
</comment>
<reference evidence="16 17" key="1">
    <citation type="submission" date="2016-11" db="EMBL/GenBank/DDBJ databases">
        <authorList>
            <person name="Jaros S."/>
            <person name="Januszkiewicz K."/>
            <person name="Wedrychowicz H."/>
        </authorList>
    </citation>
    <scope>NUCLEOTIDE SEQUENCE [LARGE SCALE GENOMIC DNA]</scope>
    <source>
        <strain evidence="16 17">DSM 2631</strain>
    </source>
</reference>
<dbReference type="Proteomes" id="UP000184035">
    <property type="component" value="Unassembled WGS sequence"/>
</dbReference>
<sequence length="429" mass="48696">MDVKMEKIETNVVKFEIRVEAEKFNEAIKKAYHKNVKKLNVPGFRKGKAPMNVIKKYYGVGILLEDAVNIAIDTTYPEAIKENDIKPVDYPQIDIVEVGEGKDLVYTAKVTVYPEVELGQYKDVEVKKPSYEVSEEEVEKQLKAMQERNARVETKSEGKVEDGNIAVIDFKGFVDEVAFDGGEGTDYPLEIGSGTFIGDFEQQLIGLAAGEKKDVKVTFPENYGKEELNGKEATFQVTIKEIRVKELPALDDEFAKEVSEFDTLDELKADIRKKVEESNEERAKREFEEAVINAVVDNAKVEIPEIMVEKEVEAMIKDLEGRLKYQGLTLDQYYEFTGNTEDKMKSYMKERAERKVKTDLVLDKIAKEENIEVSDEELKAKAMEVAKMYSADNAEKMADLIMNAQGHLIRLEATTEKTINFLVDNCKIA</sequence>
<evidence type="ECO:0000256" key="3">
    <source>
        <dbReference type="ARBA" id="ARBA00013194"/>
    </source>
</evidence>
<dbReference type="SUPFAM" id="SSF54534">
    <property type="entry name" value="FKBP-like"/>
    <property type="match status" value="1"/>
</dbReference>
<dbReference type="InterPro" id="IPR036611">
    <property type="entry name" value="Trigger_fac_ribosome-bd_sf"/>
</dbReference>
<dbReference type="PANTHER" id="PTHR30560:SF3">
    <property type="entry name" value="TRIGGER FACTOR-LIKE PROTEIN TIG, CHLOROPLASTIC"/>
    <property type="match status" value="1"/>
</dbReference>
<evidence type="ECO:0000256" key="10">
    <source>
        <dbReference type="ARBA" id="ARBA00024849"/>
    </source>
</evidence>
<dbReference type="SUPFAM" id="SSF109998">
    <property type="entry name" value="Triger factor/SurA peptide-binding domain-like"/>
    <property type="match status" value="1"/>
</dbReference>
<keyword evidence="12" id="KW-0963">Cytoplasm</keyword>
<dbReference type="GO" id="GO:0044183">
    <property type="term" value="F:protein folding chaperone"/>
    <property type="evidence" value="ECO:0007669"/>
    <property type="project" value="TreeGrafter"/>
</dbReference>
<comment type="function">
    <text evidence="10 12">Involved in protein export. Acts as a chaperone by maintaining the newly synthesized protein in an open conformation. Functions as a peptidyl-prolyl cis-trans isomerase.</text>
</comment>
<dbReference type="InterPro" id="IPR027304">
    <property type="entry name" value="Trigger_fact/SurA_dom_sf"/>
</dbReference>
<comment type="subcellular location">
    <subcellularLocation>
        <location evidence="12">Cytoplasm</location>
    </subcellularLocation>
    <text evidence="12">About half TF is bound to the ribosome near the polypeptide exit tunnel while the other half is free in the cytoplasm.</text>
</comment>
<dbReference type="InterPro" id="IPR005215">
    <property type="entry name" value="Trig_fac"/>
</dbReference>
<dbReference type="GO" id="GO:0005737">
    <property type="term" value="C:cytoplasm"/>
    <property type="evidence" value="ECO:0007669"/>
    <property type="project" value="UniProtKB-SubCell"/>
</dbReference>
<dbReference type="PROSITE" id="PS50059">
    <property type="entry name" value="FKBP_PPIASE"/>
    <property type="match status" value="1"/>
</dbReference>
<evidence type="ECO:0000256" key="13">
    <source>
        <dbReference type="PROSITE-ProRule" id="PRU00277"/>
    </source>
</evidence>
<feature type="domain" description="PPIase FKBP-type" evidence="15">
    <location>
        <begin position="163"/>
        <end position="248"/>
    </location>
</feature>
<evidence type="ECO:0000256" key="7">
    <source>
        <dbReference type="ARBA" id="ARBA00023186"/>
    </source>
</evidence>
<evidence type="ECO:0000256" key="4">
    <source>
        <dbReference type="ARBA" id="ARBA00016902"/>
    </source>
</evidence>
<dbReference type="FunFam" id="3.10.50.40:FF:000001">
    <property type="entry name" value="Trigger factor"/>
    <property type="match status" value="1"/>
</dbReference>
<dbReference type="HAMAP" id="MF_00303">
    <property type="entry name" value="Trigger_factor_Tig"/>
    <property type="match status" value="1"/>
</dbReference>
<dbReference type="OrthoDB" id="9767721at2"/>
<evidence type="ECO:0000259" key="15">
    <source>
        <dbReference type="PROSITE" id="PS50059"/>
    </source>
</evidence>
<dbReference type="Pfam" id="PF00254">
    <property type="entry name" value="FKBP_C"/>
    <property type="match status" value="1"/>
</dbReference>
<dbReference type="GO" id="GO:0043335">
    <property type="term" value="P:protein unfolding"/>
    <property type="evidence" value="ECO:0007669"/>
    <property type="project" value="TreeGrafter"/>
</dbReference>
<evidence type="ECO:0000313" key="17">
    <source>
        <dbReference type="Proteomes" id="UP000184035"/>
    </source>
</evidence>
<accession>A0A1M4U2U0</accession>
<dbReference type="NCBIfam" id="TIGR00115">
    <property type="entry name" value="tig"/>
    <property type="match status" value="1"/>
</dbReference>
<evidence type="ECO:0000256" key="1">
    <source>
        <dbReference type="ARBA" id="ARBA00000971"/>
    </source>
</evidence>
<dbReference type="PIRSF" id="PIRSF003095">
    <property type="entry name" value="Trigger_factor"/>
    <property type="match status" value="1"/>
</dbReference>
<evidence type="ECO:0000256" key="9">
    <source>
        <dbReference type="ARBA" id="ARBA00023306"/>
    </source>
</evidence>
<evidence type="ECO:0000256" key="11">
    <source>
        <dbReference type="ARBA" id="ARBA00029986"/>
    </source>
</evidence>